<sequence>MGSSGFNWQGWIGAAILIGLLFVLVASLRQSAARVDAGRGDLAPWRGGMTGLLLGFLALVVLMAFQNLVLLTVIVSTLWRPIVEIPGGSALFFRYVVPAAASFALYSAAVALLVWCRRTWVPRAAALLLWAAGPAAAIPSFALYGVQPGLIDFGIPSAVAFVGTFFLFFSRHVKTLYCAGGSRP</sequence>
<dbReference type="RefSeq" id="WP_237979137.1">
    <property type="nucleotide sequence ID" value="NZ_JAKNCT010000009.1"/>
</dbReference>
<keyword evidence="1" id="KW-0812">Transmembrane</keyword>
<reference evidence="2 3" key="1">
    <citation type="submission" date="2022-02" db="EMBL/GenBank/DDBJ databases">
        <title>Mesosutterella porci, a novel member of the family Sutterellaceae from pig feces.</title>
        <authorList>
            <person name="Wylensek D."/>
            <person name="Clavel T."/>
        </authorList>
    </citation>
    <scope>NUCLEOTIDE SEQUENCE [LARGE SCALE GENOMIC DNA]</scope>
    <source>
        <strain evidence="3">oilRF-744-wt-GAM-9</strain>
    </source>
</reference>
<feature type="transmembrane region" description="Helical" evidence="1">
    <location>
        <begin position="127"/>
        <end position="144"/>
    </location>
</feature>
<feature type="transmembrane region" description="Helical" evidence="1">
    <location>
        <begin position="6"/>
        <end position="28"/>
    </location>
</feature>
<evidence type="ECO:0000256" key="1">
    <source>
        <dbReference type="SAM" id="Phobius"/>
    </source>
</evidence>
<feature type="transmembrane region" description="Helical" evidence="1">
    <location>
        <begin position="150"/>
        <end position="169"/>
    </location>
</feature>
<keyword evidence="3" id="KW-1185">Reference proteome</keyword>
<keyword evidence="1" id="KW-0472">Membrane</keyword>
<feature type="transmembrane region" description="Helical" evidence="1">
    <location>
        <begin position="95"/>
        <end position="115"/>
    </location>
</feature>
<feature type="transmembrane region" description="Helical" evidence="1">
    <location>
        <begin position="49"/>
        <end position="75"/>
    </location>
</feature>
<name>A0ABS9MTS8_9BURK</name>
<organism evidence="2 3">
    <name type="scientific">Mesosutterella porci</name>
    <dbReference type="NCBI Taxonomy" id="2915351"/>
    <lineage>
        <taxon>Bacteria</taxon>
        <taxon>Pseudomonadati</taxon>
        <taxon>Pseudomonadota</taxon>
        <taxon>Betaproteobacteria</taxon>
        <taxon>Burkholderiales</taxon>
        <taxon>Sutterellaceae</taxon>
        <taxon>Mesosutterella</taxon>
    </lineage>
</organism>
<dbReference type="Proteomes" id="UP001297600">
    <property type="component" value="Unassembled WGS sequence"/>
</dbReference>
<gene>
    <name evidence="2" type="ORF">MAF45_08120</name>
</gene>
<comment type="caution">
    <text evidence="2">The sequence shown here is derived from an EMBL/GenBank/DDBJ whole genome shotgun (WGS) entry which is preliminary data.</text>
</comment>
<dbReference type="EMBL" id="JAKNCT010000009">
    <property type="protein sequence ID" value="MCG5031403.1"/>
    <property type="molecule type" value="Genomic_DNA"/>
</dbReference>
<proteinExistence type="predicted"/>
<evidence type="ECO:0000313" key="2">
    <source>
        <dbReference type="EMBL" id="MCG5031403.1"/>
    </source>
</evidence>
<keyword evidence="1" id="KW-1133">Transmembrane helix</keyword>
<protein>
    <submittedName>
        <fullName evidence="2">Uncharacterized protein</fullName>
    </submittedName>
</protein>
<accession>A0ABS9MTS8</accession>
<evidence type="ECO:0000313" key="3">
    <source>
        <dbReference type="Proteomes" id="UP001297600"/>
    </source>
</evidence>